<dbReference type="InterPro" id="IPR008254">
    <property type="entry name" value="Flavodoxin/NO_synth"/>
</dbReference>
<dbReference type="SUPFAM" id="SSF52218">
    <property type="entry name" value="Flavoproteins"/>
    <property type="match status" value="1"/>
</dbReference>
<dbReference type="InterPro" id="IPR029039">
    <property type="entry name" value="Flavoprotein-like_sf"/>
</dbReference>
<dbReference type="Proteomes" id="UP000472573">
    <property type="component" value="Unassembled WGS sequence"/>
</dbReference>
<accession>A0A6L5A2X9</accession>
<dbReference type="RefSeq" id="WP_159250858.1">
    <property type="nucleotide sequence ID" value="NZ_JABJXG010000015.1"/>
</dbReference>
<gene>
    <name evidence="2" type="ORF">GBO79_04385</name>
    <name evidence="3" type="ORF">ITQ97_03690</name>
</gene>
<dbReference type="EMBL" id="WENB01000002">
    <property type="protein sequence ID" value="KAF0414109.1"/>
    <property type="molecule type" value="Genomic_DNA"/>
</dbReference>
<dbReference type="EMBL" id="JADOFV010000002">
    <property type="protein sequence ID" value="MBF7126922.1"/>
    <property type="molecule type" value="Genomic_DNA"/>
</dbReference>
<evidence type="ECO:0000313" key="4">
    <source>
        <dbReference type="Proteomes" id="UP000472573"/>
    </source>
</evidence>
<organism evidence="3 5">
    <name type="scientific">Pediococcus pentosaceus</name>
    <dbReference type="NCBI Taxonomy" id="1255"/>
    <lineage>
        <taxon>Bacteria</taxon>
        <taxon>Bacillati</taxon>
        <taxon>Bacillota</taxon>
        <taxon>Bacilli</taxon>
        <taxon>Lactobacillales</taxon>
        <taxon>Lactobacillaceae</taxon>
        <taxon>Pediococcus</taxon>
    </lineage>
</organism>
<proteinExistence type="predicted"/>
<dbReference type="Pfam" id="PF12682">
    <property type="entry name" value="Flavodoxin_4"/>
    <property type="match status" value="1"/>
</dbReference>
<dbReference type="GO" id="GO:0010181">
    <property type="term" value="F:FMN binding"/>
    <property type="evidence" value="ECO:0007669"/>
    <property type="project" value="InterPro"/>
</dbReference>
<evidence type="ECO:0000313" key="3">
    <source>
        <dbReference type="EMBL" id="MBF7126922.1"/>
    </source>
</evidence>
<protein>
    <submittedName>
        <fullName evidence="3">Flavodoxin</fullName>
    </submittedName>
</protein>
<name>A0A6L5A2X9_PEDPE</name>
<dbReference type="PANTHER" id="PTHR39201:SF1">
    <property type="entry name" value="FLAVODOXIN-LIKE DOMAIN-CONTAINING PROTEIN"/>
    <property type="match status" value="1"/>
</dbReference>
<reference evidence="4" key="3">
    <citation type="submission" date="2020-03" db="EMBL/GenBank/DDBJ databases">
        <title>SpeciesPrimer: A bioinformatics pipeline dedicated to the design of qPCR primers for the quantification of bacterial species.</title>
        <authorList>
            <person name="Dreier M."/>
            <person name="Berthoud H."/>
            <person name="Shani N."/>
            <person name="Wechsler D."/>
            <person name="Junier P."/>
        </authorList>
    </citation>
    <scope>NUCLEOTIDE SEQUENCE [LARGE SCALE GENOMIC DNA]</scope>
    <source>
        <strain evidence="4">FAM13073</strain>
    </source>
</reference>
<keyword evidence="4" id="KW-1185">Reference proteome</keyword>
<dbReference type="AlphaFoldDB" id="A0A6L5A2X9"/>
<dbReference type="Proteomes" id="UP000743107">
    <property type="component" value="Unassembled WGS sequence"/>
</dbReference>
<evidence type="ECO:0000259" key="1">
    <source>
        <dbReference type="Pfam" id="PF12682"/>
    </source>
</evidence>
<evidence type="ECO:0000313" key="2">
    <source>
        <dbReference type="EMBL" id="KAF0414109.1"/>
    </source>
</evidence>
<feature type="domain" description="Flavodoxin-like" evidence="1">
    <location>
        <begin position="4"/>
        <end position="152"/>
    </location>
</feature>
<sequence>MEIAYFTHAEDGNTEILMRKIAGQLNLPSNRIMPKKPYPISYEALVERAKDEHEHSIFPEASINHEISDDVLILGTPIWFGELPNVVKKFLKEQLVAPRVIYPFCTSEGSGLGNSINELKAIFPDTEIKLGLAVQGSKVNKAGQAVANWLEQLNLI</sequence>
<reference evidence="2" key="2">
    <citation type="submission" date="2019-12" db="EMBL/GenBank/DDBJ databases">
        <title>SpeciesPrimer: A bioinformatics pipeline dedicated to the design of qPCR primers for the quantification of bacterial species.</title>
        <authorList>
            <person name="Dreier M."/>
            <person name="Berthoud H."/>
            <person name="Shani N."/>
            <person name="Wechsler D."/>
            <person name="Junier P."/>
        </authorList>
    </citation>
    <scope>NUCLEOTIDE SEQUENCE</scope>
    <source>
        <strain evidence="2">FAM13073</strain>
    </source>
</reference>
<reference evidence="2" key="1">
    <citation type="submission" date="2019-10" db="EMBL/GenBank/DDBJ databases">
        <authorList>
            <person name="Irmler S."/>
            <person name="Berthoud H."/>
            <person name="Roetschi A."/>
            <person name="Arias E."/>
            <person name="Shani N."/>
            <person name="Wuethrich D."/>
            <person name="Bruggmann R."/>
        </authorList>
    </citation>
    <scope>NUCLEOTIDE SEQUENCE</scope>
    <source>
        <strain evidence="2">FAM13073</strain>
    </source>
</reference>
<evidence type="ECO:0000313" key="5">
    <source>
        <dbReference type="Proteomes" id="UP000743107"/>
    </source>
</evidence>
<comment type="caution">
    <text evidence="3">The sequence shown here is derived from an EMBL/GenBank/DDBJ whole genome shotgun (WGS) entry which is preliminary data.</text>
</comment>
<dbReference type="GO" id="GO:0016651">
    <property type="term" value="F:oxidoreductase activity, acting on NAD(P)H"/>
    <property type="evidence" value="ECO:0007669"/>
    <property type="project" value="UniProtKB-ARBA"/>
</dbReference>
<reference evidence="3" key="4">
    <citation type="submission" date="2020-11" db="EMBL/GenBank/DDBJ databases">
        <title>Antibiotic susceptibility profiles of Pediococcus pentosaceus from various origins and their implications for the safety assessment of strains with food-technology applications.</title>
        <authorList>
            <person name="Shani N."/>
            <person name="Oberhaensli S."/>
            <person name="Arias E."/>
        </authorList>
    </citation>
    <scope>NUCLEOTIDE SEQUENCE</scope>
    <source>
        <strain evidence="3">FAM 19164</strain>
    </source>
</reference>
<dbReference type="Gene3D" id="3.40.50.360">
    <property type="match status" value="1"/>
</dbReference>
<dbReference type="PANTHER" id="PTHR39201">
    <property type="entry name" value="EXPORTED PROTEIN-RELATED"/>
    <property type="match status" value="1"/>
</dbReference>